<dbReference type="AlphaFoldDB" id="F1TDH9"/>
<sequence>MDENQKTKSIKFDMAYNFDKKLIEDISKFGIVSGVYAKMKHDDVGGGRASLILPEVSWQKIEEHVQLCHKNNIKFNYLLNALCLGNKEFVKEHHKKILELLDRVVNAKVDSVTVANPYICQMIKKQYPHLEVSISVNLRIRSLQQIRYWEGFGADEITLDQLVNRDFNLLREILKYTKQTGTRIRLFANNLCLHDCPLRTHHGLSNSHASQTGEYTTESHILYEYYLCTLLKMTSPAKLISATWIRPDDVHYYEELMNEVGNPNLSLKLVERGSTSEYLLKTVKAYSERRFDGNLMDIIYAIQKRFLLDNKKEAADDSNVFAERISKGEYNPESLRKLDNLFNLDWFHIDNRKLDGFLDKFKSKSCGNKICDDEGWRQSSSLDINSEQTCSYCRAWAEKAITVDEDKRRQYIEGIREFLDDLNSSKVFNLNKA</sequence>
<dbReference type="OrthoDB" id="9805982at2"/>
<dbReference type="STRING" id="588581.Cpap_1811"/>
<reference evidence="1" key="1">
    <citation type="submission" date="2009-07" db="EMBL/GenBank/DDBJ databases">
        <authorList>
            <consortium name="US DOE Joint Genome Institute (JGI-PGF)"/>
            <person name="Lucas S."/>
            <person name="Copeland A."/>
            <person name="Lapidus A."/>
            <person name="Glavina del Rio T."/>
            <person name="Tice H."/>
            <person name="Bruce D."/>
            <person name="Goodwin L."/>
            <person name="Pitluck S."/>
            <person name="Larimer F."/>
            <person name="Land M.L."/>
            <person name="Mouttaki H."/>
            <person name="He Z."/>
            <person name="Zhou J."/>
            <person name="Hemme C.L."/>
        </authorList>
    </citation>
    <scope>NUCLEOTIDE SEQUENCE</scope>
    <source>
        <strain evidence="1">DSM 2782</strain>
    </source>
</reference>
<dbReference type="Pfam" id="PF01136">
    <property type="entry name" value="Peptidase_U32"/>
    <property type="match status" value="1"/>
</dbReference>
<dbReference type="InterPro" id="IPR011060">
    <property type="entry name" value="RibuloseP-bd_barrel"/>
</dbReference>
<dbReference type="SUPFAM" id="SSF51366">
    <property type="entry name" value="Ribulose-phoshate binding barrel"/>
    <property type="match status" value="1"/>
</dbReference>
<evidence type="ECO:0000313" key="2">
    <source>
        <dbReference type="Proteomes" id="UP000003860"/>
    </source>
</evidence>
<proteinExistence type="predicted"/>
<organism evidence="1 2">
    <name type="scientific">Ruminiclostridium papyrosolvens DSM 2782</name>
    <dbReference type="NCBI Taxonomy" id="588581"/>
    <lineage>
        <taxon>Bacteria</taxon>
        <taxon>Bacillati</taxon>
        <taxon>Bacillota</taxon>
        <taxon>Clostridia</taxon>
        <taxon>Eubacteriales</taxon>
        <taxon>Oscillospiraceae</taxon>
        <taxon>Ruminiclostridium</taxon>
    </lineage>
</organism>
<evidence type="ECO:0000313" key="1">
    <source>
        <dbReference type="EMBL" id="EGD47617.1"/>
    </source>
</evidence>
<gene>
    <name evidence="1" type="ORF">Cpap_1811</name>
</gene>
<name>F1TDH9_9FIRM</name>
<accession>F1TDH9</accession>
<protein>
    <submittedName>
        <fullName evidence="1">Peptidase U32</fullName>
    </submittedName>
</protein>
<dbReference type="InterPro" id="IPR001539">
    <property type="entry name" value="Peptidase_U32"/>
</dbReference>
<dbReference type="EMBL" id="ACXX02000007">
    <property type="protein sequence ID" value="EGD47617.1"/>
    <property type="molecule type" value="Genomic_DNA"/>
</dbReference>
<comment type="caution">
    <text evidence="1">The sequence shown here is derived from an EMBL/GenBank/DDBJ whole genome shotgun (WGS) entry which is preliminary data.</text>
</comment>
<dbReference type="InterPro" id="IPR051454">
    <property type="entry name" value="RNA/ubiquinone_mod_enzymes"/>
</dbReference>
<keyword evidence="2" id="KW-1185">Reference proteome</keyword>
<dbReference type="Proteomes" id="UP000003860">
    <property type="component" value="Unassembled WGS sequence"/>
</dbReference>
<dbReference type="RefSeq" id="WP_004619570.1">
    <property type="nucleotide sequence ID" value="NZ_ACXX02000007.1"/>
</dbReference>
<reference evidence="1" key="2">
    <citation type="submission" date="2011-01" db="EMBL/GenBank/DDBJ databases">
        <title>The Non-contiguous Finished genome of Clostridium papyrosolvens.</title>
        <authorList>
            <person name="Lucas S."/>
            <person name="Copeland A."/>
            <person name="Lapidus A."/>
            <person name="Cheng J.-F."/>
            <person name="Goodwin L."/>
            <person name="Pitluck S."/>
            <person name="Misra M."/>
            <person name="Chertkov O."/>
            <person name="Detter J.C."/>
            <person name="Han C."/>
            <person name="Tapia R."/>
            <person name="Land M."/>
            <person name="Hauser L."/>
            <person name="Kyrpides N."/>
            <person name="Ivanova N."/>
            <person name="Pagani I."/>
            <person name="Mouttaki H."/>
            <person name="He Z."/>
            <person name="Zhou J."/>
            <person name="Hemme C.L."/>
            <person name="Woyke T."/>
        </authorList>
    </citation>
    <scope>NUCLEOTIDE SEQUENCE [LARGE SCALE GENOMIC DNA]</scope>
    <source>
        <strain evidence="1">DSM 2782</strain>
    </source>
</reference>
<dbReference type="PANTHER" id="PTHR30217:SF10">
    <property type="entry name" value="23S RRNA 5-HYDROXYCYTIDINE C2501 SYNTHASE"/>
    <property type="match status" value="1"/>
</dbReference>
<dbReference type="PANTHER" id="PTHR30217">
    <property type="entry name" value="PEPTIDASE U32 FAMILY"/>
    <property type="match status" value="1"/>
</dbReference>
<dbReference type="eggNOG" id="COG0826">
    <property type="taxonomic scope" value="Bacteria"/>
</dbReference>